<comment type="cofactor">
    <cofactor evidence="1">
        <name>FAD</name>
        <dbReference type="ChEBI" id="CHEBI:57692"/>
    </cofactor>
</comment>
<dbReference type="GO" id="GO:0016491">
    <property type="term" value="F:oxidoreductase activity"/>
    <property type="evidence" value="ECO:0007669"/>
    <property type="project" value="UniProtKB-KW"/>
</dbReference>
<dbReference type="SUPFAM" id="SSF53474">
    <property type="entry name" value="alpha/beta-Hydrolases"/>
    <property type="match status" value="1"/>
</dbReference>
<dbReference type="InterPro" id="IPR029058">
    <property type="entry name" value="AB_hydrolase_fold"/>
</dbReference>
<dbReference type="PANTHER" id="PTHR47470:SF1">
    <property type="entry name" value="FAD-DEPENDENT OXIDOREDUCTASE 2 FAD BINDING DOMAIN-CONTAINING PROTEIN"/>
    <property type="match status" value="1"/>
</dbReference>
<reference evidence="6 7" key="1">
    <citation type="submission" date="2020-08" db="EMBL/GenBank/DDBJ databases">
        <title>Genomic Encyclopedia of Type Strains, Phase III (KMG-III): the genomes of soil and plant-associated and newly described type strains.</title>
        <authorList>
            <person name="Whitman W."/>
        </authorList>
    </citation>
    <scope>NUCLEOTIDE SEQUENCE [LARGE SCALE GENOMIC DNA]</scope>
    <source>
        <strain evidence="6 7">CECT 3303</strain>
    </source>
</reference>
<keyword evidence="5" id="KW-0560">Oxidoreductase</keyword>
<dbReference type="EMBL" id="JACHJJ010000008">
    <property type="protein sequence ID" value="MBB5963582.1"/>
    <property type="molecule type" value="Genomic_DNA"/>
</dbReference>
<keyword evidence="7" id="KW-1185">Reference proteome</keyword>
<comment type="caution">
    <text evidence="6">The sequence shown here is derived from an EMBL/GenBank/DDBJ whole genome shotgun (WGS) entry which is preliminary data.</text>
</comment>
<proteinExistence type="inferred from homology"/>
<evidence type="ECO:0000256" key="3">
    <source>
        <dbReference type="ARBA" id="ARBA00022630"/>
    </source>
</evidence>
<gene>
    <name evidence="6" type="ORF">FHS22_002862</name>
</gene>
<protein>
    <recommendedName>
        <fullName evidence="8">Esterase</fullName>
    </recommendedName>
</protein>
<evidence type="ECO:0000256" key="4">
    <source>
        <dbReference type="ARBA" id="ARBA00022827"/>
    </source>
</evidence>
<accession>A0A841CYX9</accession>
<dbReference type="RefSeq" id="WP_221473634.1">
    <property type="nucleotide sequence ID" value="NZ_BAAAWZ010000001.1"/>
</dbReference>
<evidence type="ECO:0000256" key="1">
    <source>
        <dbReference type="ARBA" id="ARBA00001974"/>
    </source>
</evidence>
<sequence>MPGIAAIAMHQQRATRERVVPFTAGDGMDLKLVNVQGAHPPTRAPVVLVHGAGVRSGVFRAPVAVNLVDALVARGHDVWLEDWRASIDLPPNRWTLDQAALHDHPAAVRKVVEETGADRVKAVVHCQGSTSFMMSACAGLVPQVDTIITNAVSLHPVVPLWSQAKLRYAVPLAHRFLDYLDPSWGDRPPPGAAAAITWLVKASHHECASTECKLVSFTYGSGFPALWRHENVGSATHDAWIPREFGPVPLTFFRQMERCVRRGRLVSYEHLDGLPDDYTAQEPGTDARVVFLTGRLNRCFLPESQIRSYRFFSSFRPRRHALHVLPGYSHLDVFFGERAHRDVFPLITEELAGSPARLGERP</sequence>
<evidence type="ECO:0000256" key="2">
    <source>
        <dbReference type="ARBA" id="ARBA00010790"/>
    </source>
</evidence>
<dbReference type="PANTHER" id="PTHR47470">
    <property type="entry name" value="CHOLESTEROL OXIDASE"/>
    <property type="match status" value="1"/>
</dbReference>
<organism evidence="6 7">
    <name type="scientific">Planomonospora venezuelensis</name>
    <dbReference type="NCBI Taxonomy" id="1999"/>
    <lineage>
        <taxon>Bacteria</taxon>
        <taxon>Bacillati</taxon>
        <taxon>Actinomycetota</taxon>
        <taxon>Actinomycetes</taxon>
        <taxon>Streptosporangiales</taxon>
        <taxon>Streptosporangiaceae</taxon>
        <taxon>Planomonospora</taxon>
    </lineage>
</organism>
<dbReference type="AlphaFoldDB" id="A0A841CYX9"/>
<evidence type="ECO:0000256" key="5">
    <source>
        <dbReference type="ARBA" id="ARBA00023002"/>
    </source>
</evidence>
<evidence type="ECO:0008006" key="8">
    <source>
        <dbReference type="Google" id="ProtNLM"/>
    </source>
</evidence>
<dbReference type="Gene3D" id="3.40.50.1820">
    <property type="entry name" value="alpha/beta hydrolase"/>
    <property type="match status" value="1"/>
</dbReference>
<name>A0A841CYX9_PLAVE</name>
<comment type="similarity">
    <text evidence="2">Belongs to the GMC oxidoreductase family.</text>
</comment>
<evidence type="ECO:0000313" key="6">
    <source>
        <dbReference type="EMBL" id="MBB5963582.1"/>
    </source>
</evidence>
<dbReference type="Proteomes" id="UP000562352">
    <property type="component" value="Unassembled WGS sequence"/>
</dbReference>
<keyword evidence="4" id="KW-0274">FAD</keyword>
<keyword evidence="3" id="KW-0285">Flavoprotein</keyword>
<dbReference type="InterPro" id="IPR052542">
    <property type="entry name" value="Cholesterol_Oxidase"/>
</dbReference>
<evidence type="ECO:0000313" key="7">
    <source>
        <dbReference type="Proteomes" id="UP000562352"/>
    </source>
</evidence>